<evidence type="ECO:0000256" key="2">
    <source>
        <dbReference type="ARBA" id="ARBA00022692"/>
    </source>
</evidence>
<gene>
    <name evidence="7" type="ORF">SAMN04488098_103719</name>
</gene>
<evidence type="ECO:0000313" key="7">
    <source>
        <dbReference type="EMBL" id="SDK54367.1"/>
    </source>
</evidence>
<sequence length="337" mass="34938">MLTGYIEDFHLSIIILIFILSLVILSKSADKLIDKAVELSLKLGLSKVVVGATVLSIGTTLPEVASSLAAAIGGNGEFGLGNAIGSMITNASLVLGIGALGGIIPVKKGMQQTFLFMSGLSLLFIGTSFAAGMNESGGLLPRWSGGALLVLLPLYLGYTVKQKPDHLMEELPDEADNDADGPAEQGSLLKSILILAASSLGVTAGATLLVASAEVGAARLGIPDTVISSTLVAFGTSVPEVTTTLVAVRYGHGELAIGNVLGANMMNLLLVMGTTISILPGGVAVPQSYFLLQFPILILIFILLSIPILSKRVESINKGQGILLALIYAVYLFFNFI</sequence>
<feature type="transmembrane region" description="Helical" evidence="5">
    <location>
        <begin position="321"/>
        <end position="336"/>
    </location>
</feature>
<evidence type="ECO:0000256" key="3">
    <source>
        <dbReference type="ARBA" id="ARBA00022989"/>
    </source>
</evidence>
<evidence type="ECO:0000259" key="6">
    <source>
        <dbReference type="Pfam" id="PF01699"/>
    </source>
</evidence>
<evidence type="ECO:0000313" key="8">
    <source>
        <dbReference type="Proteomes" id="UP000199433"/>
    </source>
</evidence>
<feature type="transmembrane region" description="Helical" evidence="5">
    <location>
        <begin position="289"/>
        <end position="309"/>
    </location>
</feature>
<keyword evidence="4 5" id="KW-0472">Membrane</keyword>
<feature type="transmembrane region" description="Helical" evidence="5">
    <location>
        <begin position="84"/>
        <end position="106"/>
    </location>
</feature>
<evidence type="ECO:0000256" key="4">
    <source>
        <dbReference type="ARBA" id="ARBA00023136"/>
    </source>
</evidence>
<dbReference type="Pfam" id="PF01699">
    <property type="entry name" value="Na_Ca_ex"/>
    <property type="match status" value="2"/>
</dbReference>
<protein>
    <submittedName>
        <fullName evidence="7">Cation:H+ antiporter</fullName>
    </submittedName>
</protein>
<feature type="transmembrane region" description="Helical" evidence="5">
    <location>
        <begin position="12"/>
        <end position="29"/>
    </location>
</feature>
<reference evidence="8" key="1">
    <citation type="submission" date="2016-10" db="EMBL/GenBank/DDBJ databases">
        <authorList>
            <person name="Varghese N."/>
            <person name="Submissions S."/>
        </authorList>
    </citation>
    <scope>NUCLEOTIDE SEQUENCE [LARGE SCALE GENOMIC DNA]</scope>
    <source>
        <strain evidence="8">DSM 19181</strain>
    </source>
</reference>
<dbReference type="InterPro" id="IPR004837">
    <property type="entry name" value="NaCa_Exmemb"/>
</dbReference>
<dbReference type="Gene3D" id="1.20.1420.30">
    <property type="entry name" value="NCX, central ion-binding region"/>
    <property type="match status" value="2"/>
</dbReference>
<feature type="transmembrane region" description="Helical" evidence="5">
    <location>
        <begin position="49"/>
        <end position="72"/>
    </location>
</feature>
<feature type="transmembrane region" description="Helical" evidence="5">
    <location>
        <begin position="260"/>
        <end position="283"/>
    </location>
</feature>
<dbReference type="EMBL" id="FNFK01000037">
    <property type="protein sequence ID" value="SDK54367.1"/>
    <property type="molecule type" value="Genomic_DNA"/>
</dbReference>
<feature type="domain" description="Sodium/calcium exchanger membrane region" evidence="6">
    <location>
        <begin position="191"/>
        <end position="336"/>
    </location>
</feature>
<name>A0A1G9CRW2_9LACT</name>
<comment type="subcellular location">
    <subcellularLocation>
        <location evidence="1">Membrane</location>
        <topology evidence="1">Multi-pass membrane protein</topology>
    </subcellularLocation>
</comment>
<dbReference type="Proteomes" id="UP000199433">
    <property type="component" value="Unassembled WGS sequence"/>
</dbReference>
<dbReference type="AlphaFoldDB" id="A0A1G9CRW2"/>
<dbReference type="GO" id="GO:0005262">
    <property type="term" value="F:calcium channel activity"/>
    <property type="evidence" value="ECO:0007669"/>
    <property type="project" value="TreeGrafter"/>
</dbReference>
<keyword evidence="2 5" id="KW-0812">Transmembrane</keyword>
<dbReference type="PANTHER" id="PTHR10846:SF8">
    <property type="entry name" value="INNER MEMBRANE PROTEIN YRBG"/>
    <property type="match status" value="1"/>
</dbReference>
<feature type="transmembrane region" description="Helical" evidence="5">
    <location>
        <begin position="192"/>
        <end position="213"/>
    </location>
</feature>
<dbReference type="RefSeq" id="WP_091267797.1">
    <property type="nucleotide sequence ID" value="NZ_FNFK01000037.1"/>
</dbReference>
<keyword evidence="3 5" id="KW-1133">Transmembrane helix</keyword>
<evidence type="ECO:0000256" key="1">
    <source>
        <dbReference type="ARBA" id="ARBA00004141"/>
    </source>
</evidence>
<keyword evidence="8" id="KW-1185">Reference proteome</keyword>
<dbReference type="OrthoDB" id="9794225at2"/>
<evidence type="ECO:0000256" key="5">
    <source>
        <dbReference type="SAM" id="Phobius"/>
    </source>
</evidence>
<dbReference type="GO" id="GO:0008273">
    <property type="term" value="F:calcium, potassium:sodium antiporter activity"/>
    <property type="evidence" value="ECO:0007669"/>
    <property type="project" value="TreeGrafter"/>
</dbReference>
<dbReference type="PANTHER" id="PTHR10846">
    <property type="entry name" value="SODIUM/POTASSIUM/CALCIUM EXCHANGER"/>
    <property type="match status" value="1"/>
</dbReference>
<dbReference type="STRING" id="426701.SAMN04488098_103719"/>
<feature type="domain" description="Sodium/calcium exchanger membrane region" evidence="6">
    <location>
        <begin position="14"/>
        <end position="159"/>
    </location>
</feature>
<feature type="transmembrane region" description="Helical" evidence="5">
    <location>
        <begin position="225"/>
        <end position="248"/>
    </location>
</feature>
<dbReference type="InterPro" id="IPR004481">
    <property type="entry name" value="K/Na/Ca-exchanger"/>
</dbReference>
<proteinExistence type="predicted"/>
<dbReference type="GO" id="GO:0006874">
    <property type="term" value="P:intracellular calcium ion homeostasis"/>
    <property type="evidence" value="ECO:0007669"/>
    <property type="project" value="TreeGrafter"/>
</dbReference>
<feature type="transmembrane region" description="Helical" evidence="5">
    <location>
        <begin position="113"/>
        <end position="133"/>
    </location>
</feature>
<dbReference type="InterPro" id="IPR044880">
    <property type="entry name" value="NCX_ion-bd_dom_sf"/>
</dbReference>
<organism evidence="7 8">
    <name type="scientific">Alkalibacterium thalassium</name>
    <dbReference type="NCBI Taxonomy" id="426701"/>
    <lineage>
        <taxon>Bacteria</taxon>
        <taxon>Bacillati</taxon>
        <taxon>Bacillota</taxon>
        <taxon>Bacilli</taxon>
        <taxon>Lactobacillales</taxon>
        <taxon>Carnobacteriaceae</taxon>
        <taxon>Alkalibacterium</taxon>
    </lineage>
</organism>
<accession>A0A1G9CRW2</accession>
<dbReference type="GO" id="GO:0005886">
    <property type="term" value="C:plasma membrane"/>
    <property type="evidence" value="ECO:0007669"/>
    <property type="project" value="TreeGrafter"/>
</dbReference>